<accession>A0ABU7C9F5</accession>
<name>A0ABU7C9F5_9TELE</name>
<evidence type="ECO:0000256" key="7">
    <source>
        <dbReference type="SAM" id="MobiDB-lite"/>
    </source>
</evidence>
<keyword evidence="3" id="KW-0805">Transcription regulation</keyword>
<comment type="caution">
    <text evidence="8">The sequence shown here is derived from an EMBL/GenBank/DDBJ whole genome shotgun (WGS) entry which is preliminary data.</text>
</comment>
<evidence type="ECO:0000313" key="9">
    <source>
        <dbReference type="Proteomes" id="UP001345963"/>
    </source>
</evidence>
<dbReference type="PANTHER" id="PTHR46164">
    <property type="entry name" value="ATF6, ISOFORM C"/>
    <property type="match status" value="1"/>
</dbReference>
<evidence type="ECO:0000256" key="5">
    <source>
        <dbReference type="ARBA" id="ARBA00023163"/>
    </source>
</evidence>
<proteinExistence type="inferred from homology"/>
<reference evidence="8 9" key="1">
    <citation type="submission" date="2021-07" db="EMBL/GenBank/DDBJ databases">
        <authorList>
            <person name="Palmer J.M."/>
        </authorList>
    </citation>
    <scope>NUCLEOTIDE SEQUENCE [LARGE SCALE GENOMIC DNA]</scope>
    <source>
        <strain evidence="8 9">AT_MEX2019</strain>
        <tissue evidence="8">Muscle</tissue>
    </source>
</reference>
<evidence type="ECO:0000256" key="3">
    <source>
        <dbReference type="ARBA" id="ARBA00023015"/>
    </source>
</evidence>
<dbReference type="InterPro" id="IPR051882">
    <property type="entry name" value="ATF_bZIP_TF"/>
</dbReference>
<gene>
    <name evidence="8" type="ORF">ATANTOWER_007382</name>
</gene>
<dbReference type="EMBL" id="JAHUTI010080533">
    <property type="protein sequence ID" value="MED6258434.1"/>
    <property type="molecule type" value="Genomic_DNA"/>
</dbReference>
<dbReference type="PANTHER" id="PTHR46164:SF1">
    <property type="entry name" value="CYCLIC AMP-DEPENDENT TRANSCRIPTION FACTOR ATF-6 ALPHA"/>
    <property type="match status" value="1"/>
</dbReference>
<evidence type="ECO:0000256" key="6">
    <source>
        <dbReference type="ARBA" id="ARBA00023242"/>
    </source>
</evidence>
<feature type="region of interest" description="Disordered" evidence="7">
    <location>
        <begin position="56"/>
        <end position="76"/>
    </location>
</feature>
<keyword evidence="5" id="KW-0804">Transcription</keyword>
<protein>
    <submittedName>
        <fullName evidence="8">Uncharacterized protein</fullName>
    </submittedName>
</protein>
<evidence type="ECO:0000313" key="8">
    <source>
        <dbReference type="EMBL" id="MED6258434.1"/>
    </source>
</evidence>
<evidence type="ECO:0000256" key="2">
    <source>
        <dbReference type="ARBA" id="ARBA00009050"/>
    </source>
</evidence>
<keyword evidence="4" id="KW-0238">DNA-binding</keyword>
<evidence type="ECO:0000256" key="4">
    <source>
        <dbReference type="ARBA" id="ARBA00023125"/>
    </source>
</evidence>
<organism evidence="8 9">
    <name type="scientific">Ataeniobius toweri</name>
    <dbReference type="NCBI Taxonomy" id="208326"/>
    <lineage>
        <taxon>Eukaryota</taxon>
        <taxon>Metazoa</taxon>
        <taxon>Chordata</taxon>
        <taxon>Craniata</taxon>
        <taxon>Vertebrata</taxon>
        <taxon>Euteleostomi</taxon>
        <taxon>Actinopterygii</taxon>
        <taxon>Neopterygii</taxon>
        <taxon>Teleostei</taxon>
        <taxon>Neoteleostei</taxon>
        <taxon>Acanthomorphata</taxon>
        <taxon>Ovalentaria</taxon>
        <taxon>Atherinomorphae</taxon>
        <taxon>Cyprinodontiformes</taxon>
        <taxon>Goodeidae</taxon>
        <taxon>Ataeniobius</taxon>
    </lineage>
</organism>
<comment type="similarity">
    <text evidence="2">Belongs to the bZIP family. ATF subfamily.</text>
</comment>
<keyword evidence="6" id="KW-0539">Nucleus</keyword>
<dbReference type="Proteomes" id="UP001345963">
    <property type="component" value="Unassembled WGS sequence"/>
</dbReference>
<sequence length="76" mass="8440">MSVVLPAMNINDSIIKDKEFEVMMQIDCEVTNTRILHIRSSSIPPLLRVNQTDTFYQHSPTNSKPVPPVGVLTGSS</sequence>
<comment type="subcellular location">
    <subcellularLocation>
        <location evidence="1">Membrane</location>
        <topology evidence="1">Single-pass membrane protein</topology>
    </subcellularLocation>
</comment>
<keyword evidence="9" id="KW-1185">Reference proteome</keyword>
<evidence type="ECO:0000256" key="1">
    <source>
        <dbReference type="ARBA" id="ARBA00004167"/>
    </source>
</evidence>